<sequence>MFTVYEASYKQKDHRSSGEDEHVIITGLTGESIRVPLSQSMTIKQLKDIIQQRLGHEKNKQKLVYEGKDLQNEEAQLSSFGVTSNSKICLVVCLYAIPEYFDHVIFDLYWGFPMKETRSLFSFFGFGINKEYQLDFLDASCLMFCGPDHYKTIDYIKKKSEAGVEHSGDRNDYASKTGHHTIDVHLSEIPRDVTHLFFTLSAWNSPSIAKFPNPSLKFFEASKRNKNLCKTSFSHAGNSQAVIMCSVSKSSGNWKIFESGILSAGNAKDYGPLEETITKLIKSGY</sequence>
<dbReference type="AlphaFoldDB" id="A0A6J8D1F2"/>
<dbReference type="PROSITE" id="PS50053">
    <property type="entry name" value="UBIQUITIN_2"/>
    <property type="match status" value="1"/>
</dbReference>
<evidence type="ECO:0000313" key="3">
    <source>
        <dbReference type="Proteomes" id="UP000507470"/>
    </source>
</evidence>
<feature type="domain" description="Ubiquitin-like" evidence="1">
    <location>
        <begin position="21"/>
        <end position="92"/>
    </location>
</feature>
<keyword evidence="3" id="KW-1185">Reference proteome</keyword>
<dbReference type="InterPro" id="IPR029071">
    <property type="entry name" value="Ubiquitin-like_domsf"/>
</dbReference>
<dbReference type="Proteomes" id="UP000507470">
    <property type="component" value="Unassembled WGS sequence"/>
</dbReference>
<dbReference type="InterPro" id="IPR051324">
    <property type="entry name" value="Stress/Tellurium_Resist"/>
</dbReference>
<reference evidence="2 3" key="1">
    <citation type="submission" date="2020-06" db="EMBL/GenBank/DDBJ databases">
        <authorList>
            <person name="Li R."/>
            <person name="Bekaert M."/>
        </authorList>
    </citation>
    <scope>NUCLEOTIDE SEQUENCE [LARGE SCALE GENOMIC DNA]</scope>
    <source>
        <strain evidence="3">wild</strain>
    </source>
</reference>
<organism evidence="2 3">
    <name type="scientific">Mytilus coruscus</name>
    <name type="common">Sea mussel</name>
    <dbReference type="NCBI Taxonomy" id="42192"/>
    <lineage>
        <taxon>Eukaryota</taxon>
        <taxon>Metazoa</taxon>
        <taxon>Spiralia</taxon>
        <taxon>Lophotrochozoa</taxon>
        <taxon>Mollusca</taxon>
        <taxon>Bivalvia</taxon>
        <taxon>Autobranchia</taxon>
        <taxon>Pteriomorphia</taxon>
        <taxon>Mytilida</taxon>
        <taxon>Mytiloidea</taxon>
        <taxon>Mytilidae</taxon>
        <taxon>Mytilinae</taxon>
        <taxon>Mytilus</taxon>
    </lineage>
</organism>
<evidence type="ECO:0000313" key="2">
    <source>
        <dbReference type="EMBL" id="CAC5402553.1"/>
    </source>
</evidence>
<evidence type="ECO:0000259" key="1">
    <source>
        <dbReference type="PROSITE" id="PS50053"/>
    </source>
</evidence>
<dbReference type="OrthoDB" id="428577at2759"/>
<dbReference type="InterPro" id="IPR000626">
    <property type="entry name" value="Ubiquitin-like_dom"/>
</dbReference>
<dbReference type="SUPFAM" id="SSF54236">
    <property type="entry name" value="Ubiquitin-like"/>
    <property type="match status" value="1"/>
</dbReference>
<dbReference type="Pfam" id="PF02342">
    <property type="entry name" value="TerD"/>
    <property type="match status" value="1"/>
</dbReference>
<dbReference type="Pfam" id="PF00240">
    <property type="entry name" value="ubiquitin"/>
    <property type="match status" value="1"/>
</dbReference>
<dbReference type="PANTHER" id="PTHR32097">
    <property type="entry name" value="CAMP-BINDING PROTEIN 1-RELATED"/>
    <property type="match status" value="1"/>
</dbReference>
<dbReference type="InterPro" id="IPR003325">
    <property type="entry name" value="TerD"/>
</dbReference>
<dbReference type="Gene3D" id="2.60.60.30">
    <property type="entry name" value="sav2460 like domains"/>
    <property type="match status" value="1"/>
</dbReference>
<dbReference type="PANTHER" id="PTHR32097:SF17">
    <property type="entry name" value="CAMP-BINDING PROTEIN 1-RELATED"/>
    <property type="match status" value="1"/>
</dbReference>
<dbReference type="Gene3D" id="3.10.20.90">
    <property type="entry name" value="Phosphatidylinositol 3-kinase Catalytic Subunit, Chain A, domain 1"/>
    <property type="match status" value="1"/>
</dbReference>
<accession>A0A6J8D1F2</accession>
<protein>
    <recommendedName>
        <fullName evidence="1">Ubiquitin-like domain-containing protein</fullName>
    </recommendedName>
</protein>
<dbReference type="EMBL" id="CACVKT020006523">
    <property type="protein sequence ID" value="CAC5402553.1"/>
    <property type="molecule type" value="Genomic_DNA"/>
</dbReference>
<gene>
    <name evidence="2" type="ORF">MCOR_36488</name>
</gene>
<dbReference type="SMART" id="SM00213">
    <property type="entry name" value="UBQ"/>
    <property type="match status" value="1"/>
</dbReference>
<proteinExistence type="predicted"/>
<name>A0A6J8D1F2_MYTCO</name>
<dbReference type="CDD" id="cd17039">
    <property type="entry name" value="Ubl_ubiquitin_like"/>
    <property type="match status" value="1"/>
</dbReference>
<dbReference type="CDD" id="cd06974">
    <property type="entry name" value="TerD_like"/>
    <property type="match status" value="1"/>
</dbReference>